<dbReference type="PANTHER" id="PTHR46481">
    <property type="entry name" value="ZINC FINGER BED DOMAIN-CONTAINING PROTEIN 4"/>
    <property type="match status" value="1"/>
</dbReference>
<dbReference type="PANTHER" id="PTHR46481:SF10">
    <property type="entry name" value="ZINC FINGER BED DOMAIN-CONTAINING PROTEIN 39"/>
    <property type="match status" value="1"/>
</dbReference>
<reference evidence="7" key="1">
    <citation type="submission" date="2021-02" db="EMBL/GenBank/DDBJ databases">
        <authorList>
            <person name="Nowell W R."/>
        </authorList>
    </citation>
    <scope>NUCLEOTIDE SEQUENCE</scope>
</reference>
<keyword evidence="3" id="KW-0863">Zinc-finger</keyword>
<dbReference type="GO" id="GO:0008270">
    <property type="term" value="F:zinc ion binding"/>
    <property type="evidence" value="ECO:0007669"/>
    <property type="project" value="UniProtKB-KW"/>
</dbReference>
<feature type="region of interest" description="Disordered" evidence="6">
    <location>
        <begin position="1"/>
        <end position="25"/>
    </location>
</feature>
<evidence type="ECO:0000256" key="5">
    <source>
        <dbReference type="ARBA" id="ARBA00023242"/>
    </source>
</evidence>
<keyword evidence="5" id="KW-0539">Nucleus</keyword>
<sequence length="116" mass="13607">MFEVMYESQKRQRVSKSSKIRPEKKREYHQAALNCIVTDGRPFGEFRRAGMVKFLDVVCPGYLGPSRKTIGRRLGNAYHQYREELRNKLVRVDWIALTVDIWTKNKISYICITGHA</sequence>
<name>A0A821WKS9_9BILA</name>
<dbReference type="Proteomes" id="UP000663838">
    <property type="component" value="Unassembled WGS sequence"/>
</dbReference>
<comment type="caution">
    <text evidence="7">The sequence shown here is derived from an EMBL/GenBank/DDBJ whole genome shotgun (WGS) entry which is preliminary data.</text>
</comment>
<protein>
    <recommendedName>
        <fullName evidence="9">Transposase</fullName>
    </recommendedName>
</protein>
<comment type="subcellular location">
    <subcellularLocation>
        <location evidence="1">Nucleus</location>
    </subcellularLocation>
</comment>
<dbReference type="InterPro" id="IPR052035">
    <property type="entry name" value="ZnF_BED_domain_contain"/>
</dbReference>
<evidence type="ECO:0000256" key="4">
    <source>
        <dbReference type="ARBA" id="ARBA00022833"/>
    </source>
</evidence>
<evidence type="ECO:0000313" key="8">
    <source>
        <dbReference type="Proteomes" id="UP000663838"/>
    </source>
</evidence>
<evidence type="ECO:0000256" key="1">
    <source>
        <dbReference type="ARBA" id="ARBA00004123"/>
    </source>
</evidence>
<accession>A0A821WKS9</accession>
<organism evidence="7 8">
    <name type="scientific">Rotaria socialis</name>
    <dbReference type="NCBI Taxonomy" id="392032"/>
    <lineage>
        <taxon>Eukaryota</taxon>
        <taxon>Metazoa</taxon>
        <taxon>Spiralia</taxon>
        <taxon>Gnathifera</taxon>
        <taxon>Rotifera</taxon>
        <taxon>Eurotatoria</taxon>
        <taxon>Bdelloidea</taxon>
        <taxon>Philodinida</taxon>
        <taxon>Philodinidae</taxon>
        <taxon>Rotaria</taxon>
    </lineage>
</organism>
<dbReference type="GO" id="GO:0005634">
    <property type="term" value="C:nucleus"/>
    <property type="evidence" value="ECO:0007669"/>
    <property type="project" value="UniProtKB-SubCell"/>
</dbReference>
<proteinExistence type="predicted"/>
<dbReference type="AlphaFoldDB" id="A0A821WKS9"/>
<evidence type="ECO:0000313" key="7">
    <source>
        <dbReference type="EMBL" id="CAF4926623.1"/>
    </source>
</evidence>
<keyword evidence="4" id="KW-0862">Zinc</keyword>
<evidence type="ECO:0000256" key="6">
    <source>
        <dbReference type="SAM" id="MobiDB-lite"/>
    </source>
</evidence>
<gene>
    <name evidence="7" type="ORF">TOA249_LOCUS32481</name>
</gene>
<evidence type="ECO:0000256" key="2">
    <source>
        <dbReference type="ARBA" id="ARBA00022723"/>
    </source>
</evidence>
<evidence type="ECO:0000256" key="3">
    <source>
        <dbReference type="ARBA" id="ARBA00022771"/>
    </source>
</evidence>
<dbReference type="SUPFAM" id="SSF140996">
    <property type="entry name" value="Hermes dimerisation domain"/>
    <property type="match status" value="1"/>
</dbReference>
<dbReference type="EMBL" id="CAJOBS010008045">
    <property type="protein sequence ID" value="CAF4926623.1"/>
    <property type="molecule type" value="Genomic_DNA"/>
</dbReference>
<evidence type="ECO:0008006" key="9">
    <source>
        <dbReference type="Google" id="ProtNLM"/>
    </source>
</evidence>
<keyword evidence="2" id="KW-0479">Metal-binding</keyword>